<evidence type="ECO:0000256" key="1">
    <source>
        <dbReference type="SAM" id="Phobius"/>
    </source>
</evidence>
<protein>
    <submittedName>
        <fullName evidence="2">Uncharacterized protein</fullName>
    </submittedName>
</protein>
<organism evidence="2 3">
    <name type="scientific">Haloplasma contractile SSD-17B</name>
    <dbReference type="NCBI Taxonomy" id="1033810"/>
    <lineage>
        <taxon>Bacteria</taxon>
        <taxon>Bacillati</taxon>
        <taxon>Mycoplasmatota</taxon>
        <taxon>Mollicutes</taxon>
        <taxon>Haloplasmatales</taxon>
        <taxon>Haloplasmataceae</taxon>
        <taxon>Haloplasma</taxon>
    </lineage>
</organism>
<dbReference type="STRING" id="1033810.HLPCO_002632"/>
<feature type="transmembrane region" description="Helical" evidence="1">
    <location>
        <begin position="20"/>
        <end position="37"/>
    </location>
</feature>
<gene>
    <name evidence="2" type="ORF">HLPCO_002632</name>
</gene>
<reference evidence="2 3" key="2">
    <citation type="journal article" date="2013" name="PLoS ONE">
        <title>INDIGO - INtegrated Data Warehouse of MIcrobial GenOmes with Examples from the Red Sea Extremophiles.</title>
        <authorList>
            <person name="Alam I."/>
            <person name="Antunes A."/>
            <person name="Kamau A.A."/>
            <person name="Ba Alawi W."/>
            <person name="Kalkatawi M."/>
            <person name="Stingl U."/>
            <person name="Bajic V.B."/>
        </authorList>
    </citation>
    <scope>NUCLEOTIDE SEQUENCE [LARGE SCALE GENOMIC DNA]</scope>
    <source>
        <strain evidence="2 3">SSD-17B</strain>
    </source>
</reference>
<proteinExistence type="predicted"/>
<dbReference type="EMBL" id="AFNU02000012">
    <property type="protein sequence ID" value="ERJ11330.1"/>
    <property type="molecule type" value="Genomic_DNA"/>
</dbReference>
<keyword evidence="1" id="KW-0812">Transmembrane</keyword>
<name>F7Q0Y7_9MOLU</name>
<keyword evidence="1" id="KW-1133">Transmembrane helix</keyword>
<feature type="transmembrane region" description="Helical" evidence="1">
    <location>
        <begin position="113"/>
        <end position="132"/>
    </location>
</feature>
<keyword evidence="3" id="KW-1185">Reference proteome</keyword>
<feature type="transmembrane region" description="Helical" evidence="1">
    <location>
        <begin position="194"/>
        <end position="213"/>
    </location>
</feature>
<evidence type="ECO:0000313" key="3">
    <source>
        <dbReference type="Proteomes" id="UP000005707"/>
    </source>
</evidence>
<keyword evidence="1" id="KW-0472">Membrane</keyword>
<dbReference type="RefSeq" id="WP_008827231.1">
    <property type="nucleotide sequence ID" value="NZ_AFNU02000012.1"/>
</dbReference>
<dbReference type="InParanoid" id="F7Q0Y7"/>
<feature type="transmembrane region" description="Helical" evidence="1">
    <location>
        <begin position="71"/>
        <end position="93"/>
    </location>
</feature>
<evidence type="ECO:0000313" key="2">
    <source>
        <dbReference type="EMBL" id="ERJ11330.1"/>
    </source>
</evidence>
<dbReference type="AlphaFoldDB" id="F7Q0Y7"/>
<comment type="caution">
    <text evidence="2">The sequence shown here is derived from an EMBL/GenBank/DDBJ whole genome shotgun (WGS) entry which is preliminary data.</text>
</comment>
<dbReference type="Proteomes" id="UP000005707">
    <property type="component" value="Unassembled WGS sequence"/>
</dbReference>
<accession>F7Q0Y7</accession>
<sequence length="365" mass="44482">MEREYISMKTKRVNIIKTIFDIMLFLGLIGITIHYGYKHGDYVEDLVELSRYFESMGDNEKGVGYLFLHEFFASLLLFIFGLIALLMEIKSLIYDYYKLKHYPGIKRERVTKFYFNSIGIMIYWFYCYVYVFNVPLHYFGFFFPIFFPFQLLFYYINKRLFKDLDDKVKLIRDHKWEDSEKKKDLSYRKKHQKVIFIMFCILLITLFIPIGVLTEKYLSYRQYNHYPKELIITEETILDDDFDREVCETGYKLMDCYLDDVLDEYRLVTIVIYIDESDYSEIESIDSHNLRIRYGDYEANISEYYTAEQEQELNAYKISIDFRQYLRDLSTINEHERWLDIYYVDQDEERIDINAQSFELTFVKK</sequence>
<reference evidence="2 3" key="1">
    <citation type="journal article" date="2011" name="J. Bacteriol.">
        <title>Genome sequence of Haloplasma contractile, an unusual contractile bacterium from a deep-sea anoxic brine lake.</title>
        <authorList>
            <person name="Antunes A."/>
            <person name="Alam I."/>
            <person name="El Dorry H."/>
            <person name="Siam R."/>
            <person name="Robertson A."/>
            <person name="Bajic V.B."/>
            <person name="Stingl U."/>
        </authorList>
    </citation>
    <scope>NUCLEOTIDE SEQUENCE [LARGE SCALE GENOMIC DNA]</scope>
    <source>
        <strain evidence="2 3">SSD-17B</strain>
    </source>
</reference>
<feature type="transmembrane region" description="Helical" evidence="1">
    <location>
        <begin position="138"/>
        <end position="157"/>
    </location>
</feature>